<dbReference type="EMBL" id="CP011117">
    <property type="protein sequence ID" value="AKA83152.1"/>
    <property type="molecule type" value="Genomic_DNA"/>
</dbReference>
<accession>A0AAU8TYG6</accession>
<sequence length="361" mass="41826">MNTVSSPSRPQLVYLVFGAETYHQEAVFSIASALAFLQETTDANNIDIQVFSDNPEPYRLLPVRVRPLDEATRKRWSEPHGYHFRTKHVVLRQVLQESPVALLIDTDTFFHHSPMTLFERVQPGTLLCNAFYTKYGDNHESILYTALRQRLLDMGVADDDMMTLNSGVMGLTQQDAHILDRSIELMDELFPHAQGAYTLEEFCLSIAAYRTVNVRECPDLIHHYWSRKQLFRAKVKAWIAKHASAPTSAQALADTRQVSSHLPRPPRLQRLMYKLITLLLPKHQQQFIREILYGCYEHENEFDQACGPVWWDKARQNQEERQKRPIDAHQLEHWFANPVVRLILGERRAAIHEHLLDAPAK</sequence>
<dbReference type="KEGG" id="pfb:VO64_2606"/>
<reference evidence="1 2" key="1">
    <citation type="journal article" date="2015" name="Genome Announc.">
        <title>Complete Genome Sequence of Biocontrol Strain Pseudomonas fluorescens LBUM223.</title>
        <authorList>
            <person name="Roquigny R."/>
            <person name="Arseneault T."/>
            <person name="Gadkar V.J."/>
            <person name="Novinscak A."/>
            <person name="Joly D.L."/>
            <person name="Filion M."/>
        </authorList>
    </citation>
    <scope>NUCLEOTIDE SEQUENCE [LARGE SCALE GENOMIC DNA]</scope>
    <source>
        <strain evidence="1 2">LBUM223</strain>
    </source>
</reference>
<name>A0AAU8TYG6_9PSED</name>
<organism evidence="1 2">
    <name type="scientific">Pseudomonas synxantha</name>
    <dbReference type="NCBI Taxonomy" id="47883"/>
    <lineage>
        <taxon>Bacteria</taxon>
        <taxon>Pseudomonadati</taxon>
        <taxon>Pseudomonadota</taxon>
        <taxon>Gammaproteobacteria</taxon>
        <taxon>Pseudomonadales</taxon>
        <taxon>Pseudomonadaceae</taxon>
        <taxon>Pseudomonas</taxon>
    </lineage>
</organism>
<evidence type="ECO:0000313" key="1">
    <source>
        <dbReference type="EMBL" id="AKA83152.1"/>
    </source>
</evidence>
<proteinExistence type="predicted"/>
<dbReference type="Proteomes" id="UP000033099">
    <property type="component" value="Chromosome"/>
</dbReference>
<protein>
    <submittedName>
        <fullName evidence="1">Uncharacterized protein</fullName>
    </submittedName>
</protein>
<evidence type="ECO:0000313" key="2">
    <source>
        <dbReference type="Proteomes" id="UP000033099"/>
    </source>
</evidence>
<dbReference type="RefSeq" id="WP_046069899.1">
    <property type="nucleotide sequence ID" value="NZ_CP011117.2"/>
</dbReference>
<gene>
    <name evidence="1" type="ORF">VO64_2606</name>
</gene>
<dbReference type="AlphaFoldDB" id="A0AAU8TYG6"/>